<feature type="transmembrane region" description="Helical" evidence="2">
    <location>
        <begin position="55"/>
        <end position="77"/>
    </location>
</feature>
<evidence type="ECO:0000256" key="2">
    <source>
        <dbReference type="SAM" id="Phobius"/>
    </source>
</evidence>
<evidence type="ECO:0000313" key="4">
    <source>
        <dbReference type="Proteomes" id="UP000240542"/>
    </source>
</evidence>
<proteinExistence type="predicted"/>
<organism evidence="3 4">
    <name type="scientific">Murinocardiopsis flavida</name>
    <dbReference type="NCBI Taxonomy" id="645275"/>
    <lineage>
        <taxon>Bacteria</taxon>
        <taxon>Bacillati</taxon>
        <taxon>Actinomycetota</taxon>
        <taxon>Actinomycetes</taxon>
        <taxon>Streptosporangiales</taxon>
        <taxon>Nocardiopsidaceae</taxon>
        <taxon>Murinocardiopsis</taxon>
    </lineage>
</organism>
<keyword evidence="2" id="KW-0472">Membrane</keyword>
<feature type="transmembrane region" description="Helical" evidence="2">
    <location>
        <begin position="31"/>
        <end position="49"/>
    </location>
</feature>
<evidence type="ECO:0000256" key="1">
    <source>
        <dbReference type="SAM" id="MobiDB-lite"/>
    </source>
</evidence>
<keyword evidence="2" id="KW-0812">Transmembrane</keyword>
<dbReference type="OrthoDB" id="3430447at2"/>
<feature type="region of interest" description="Disordered" evidence="1">
    <location>
        <begin position="149"/>
        <end position="220"/>
    </location>
</feature>
<feature type="transmembrane region" description="Helical" evidence="2">
    <location>
        <begin position="98"/>
        <end position="120"/>
    </location>
</feature>
<protein>
    <recommendedName>
        <fullName evidence="5">CDP-alcohol phosphatidyltransferase-like enzyme</fullName>
    </recommendedName>
</protein>
<dbReference type="Proteomes" id="UP000240542">
    <property type="component" value="Unassembled WGS sequence"/>
</dbReference>
<feature type="compositionally biased region" description="Low complexity" evidence="1">
    <location>
        <begin position="199"/>
        <end position="213"/>
    </location>
</feature>
<accession>A0A2P8DIN7</accession>
<evidence type="ECO:0000313" key="3">
    <source>
        <dbReference type="EMBL" id="PSK97061.1"/>
    </source>
</evidence>
<dbReference type="RefSeq" id="WP_106583462.1">
    <property type="nucleotide sequence ID" value="NZ_PYGA01000009.1"/>
</dbReference>
<keyword evidence="4" id="KW-1185">Reference proteome</keyword>
<sequence length="283" mass="29549">MADVGTYTVPGLRPVARPVARWAARKALTTARFAQIALFLAAIAAVWFTEEGVRGGLIGSAFLVMVLGADAVGAELRGARTDILTDWLVVMLSRLREYTVYMGLAIGGAIAGVPDIWGWAAAALIAHALRDAISTARVARPGAAVPVPGLYTQWPPRPADRPADRPVGARVPARRSAEPASLTDELLRGADPGTGAGGAAAPETERTAAPTPGRKGATRVAGHRAWARPLRWAMSFPAPERFALIAITVTIWDSRVTFIALVVASLCATAADLAEAPAGDPAR</sequence>
<name>A0A2P8DIN7_9ACTN</name>
<comment type="caution">
    <text evidence="3">The sequence shown here is derived from an EMBL/GenBank/DDBJ whole genome shotgun (WGS) entry which is preliminary data.</text>
</comment>
<reference evidence="3 4" key="1">
    <citation type="submission" date="2018-03" db="EMBL/GenBank/DDBJ databases">
        <title>Genomic Encyclopedia of Archaeal and Bacterial Type Strains, Phase II (KMG-II): from individual species to whole genera.</title>
        <authorList>
            <person name="Goeker M."/>
        </authorList>
    </citation>
    <scope>NUCLEOTIDE SEQUENCE [LARGE SCALE GENOMIC DNA]</scope>
    <source>
        <strain evidence="3 4">DSM 45312</strain>
    </source>
</reference>
<dbReference type="AlphaFoldDB" id="A0A2P8DIN7"/>
<dbReference type="EMBL" id="PYGA01000009">
    <property type="protein sequence ID" value="PSK97061.1"/>
    <property type="molecule type" value="Genomic_DNA"/>
</dbReference>
<gene>
    <name evidence="3" type="ORF">CLV63_10964</name>
</gene>
<evidence type="ECO:0008006" key="5">
    <source>
        <dbReference type="Google" id="ProtNLM"/>
    </source>
</evidence>
<keyword evidence="2" id="KW-1133">Transmembrane helix</keyword>